<dbReference type="Gene3D" id="3.40.50.150">
    <property type="entry name" value="Vaccinia Virus protein VP39"/>
    <property type="match status" value="1"/>
</dbReference>
<dbReference type="PROSITE" id="PS50123">
    <property type="entry name" value="CHER"/>
    <property type="match status" value="1"/>
</dbReference>
<dbReference type="Pfam" id="PF13596">
    <property type="entry name" value="PAS_10"/>
    <property type="match status" value="1"/>
</dbReference>
<feature type="compositionally biased region" description="Basic and acidic residues" evidence="7">
    <location>
        <begin position="703"/>
        <end position="712"/>
    </location>
</feature>
<dbReference type="STRING" id="758825.SAMN02982985_05259"/>
<dbReference type="Gene3D" id="1.10.155.10">
    <property type="entry name" value="Chemotaxis receptor methyltransferase CheR, N-terminal domain"/>
    <property type="match status" value="1"/>
</dbReference>
<dbReference type="PROSITE" id="PS50122">
    <property type="entry name" value="CHEB"/>
    <property type="match status" value="1"/>
</dbReference>
<dbReference type="SUPFAM" id="SSF53335">
    <property type="entry name" value="S-adenosyl-L-methionine-dependent methyltransferases"/>
    <property type="match status" value="1"/>
</dbReference>
<evidence type="ECO:0000256" key="3">
    <source>
        <dbReference type="ARBA" id="ARBA00022603"/>
    </source>
</evidence>
<feature type="active site" evidence="6">
    <location>
        <position position="85"/>
    </location>
</feature>
<reference evidence="10 11" key="1">
    <citation type="submission" date="2016-10" db="EMBL/GenBank/DDBJ databases">
        <authorList>
            <person name="de Groot N.N."/>
        </authorList>
    </citation>
    <scope>NUCLEOTIDE SEQUENCE [LARGE SCALE GENOMIC DNA]</scope>
    <source>
        <strain evidence="10 11">ATCC 43154</strain>
    </source>
</reference>
<keyword evidence="6" id="KW-0145">Chemotaxis</keyword>
<evidence type="ECO:0000256" key="5">
    <source>
        <dbReference type="ARBA" id="ARBA00022691"/>
    </source>
</evidence>
<dbReference type="GO" id="GO:0032259">
    <property type="term" value="P:methylation"/>
    <property type="evidence" value="ECO:0007669"/>
    <property type="project" value="UniProtKB-KW"/>
</dbReference>
<feature type="domain" description="CheB-type methylesterase" evidence="8">
    <location>
        <begin position="47"/>
        <end position="231"/>
    </location>
</feature>
<feature type="active site" evidence="6">
    <location>
        <position position="177"/>
    </location>
</feature>
<gene>
    <name evidence="10" type="ORF">SAMN02982985_05259</name>
</gene>
<evidence type="ECO:0000256" key="6">
    <source>
        <dbReference type="PROSITE-ProRule" id="PRU00050"/>
    </source>
</evidence>
<dbReference type="SUPFAM" id="SSF57997">
    <property type="entry name" value="Tropomyosin"/>
    <property type="match status" value="1"/>
</dbReference>
<dbReference type="RefSeq" id="WP_245774465.1">
    <property type="nucleotide sequence ID" value="NZ_FOTW01000032.1"/>
</dbReference>
<keyword evidence="4" id="KW-0808">Transferase</keyword>
<evidence type="ECO:0000259" key="9">
    <source>
        <dbReference type="PROSITE" id="PS50123"/>
    </source>
</evidence>
<feature type="active site" evidence="6">
    <location>
        <position position="58"/>
    </location>
</feature>
<keyword evidence="11" id="KW-1185">Reference proteome</keyword>
<dbReference type="GO" id="GO:0000156">
    <property type="term" value="F:phosphorelay response regulator activity"/>
    <property type="evidence" value="ECO:0007669"/>
    <property type="project" value="InterPro"/>
</dbReference>
<dbReference type="CDD" id="cd16434">
    <property type="entry name" value="CheB-CheR_fusion"/>
    <property type="match status" value="1"/>
</dbReference>
<evidence type="ECO:0000256" key="1">
    <source>
        <dbReference type="ARBA" id="ARBA00001541"/>
    </source>
</evidence>
<dbReference type="Proteomes" id="UP000199470">
    <property type="component" value="Unassembled WGS sequence"/>
</dbReference>
<keyword evidence="3" id="KW-0489">Methyltransferase</keyword>
<dbReference type="SUPFAM" id="SSF47757">
    <property type="entry name" value="Chemotaxis receptor methyltransferase CheR, N-terminal domain"/>
    <property type="match status" value="1"/>
</dbReference>
<dbReference type="InterPro" id="IPR035909">
    <property type="entry name" value="CheB_C"/>
</dbReference>
<dbReference type="Gene3D" id="3.40.50.180">
    <property type="entry name" value="Methylesterase CheB, C-terminal domain"/>
    <property type="match status" value="1"/>
</dbReference>
<dbReference type="PANTHER" id="PTHR24422">
    <property type="entry name" value="CHEMOTAXIS PROTEIN METHYLTRANSFERASE"/>
    <property type="match status" value="1"/>
</dbReference>
<feature type="compositionally biased region" description="Polar residues" evidence="7">
    <location>
        <begin position="713"/>
        <end position="727"/>
    </location>
</feature>
<dbReference type="CDD" id="cd02440">
    <property type="entry name" value="AdoMet_MTases"/>
    <property type="match status" value="1"/>
</dbReference>
<evidence type="ECO:0000313" key="11">
    <source>
        <dbReference type="Proteomes" id="UP000199470"/>
    </source>
</evidence>
<keyword evidence="6" id="KW-0378">Hydrolase</keyword>
<dbReference type="InterPro" id="IPR022642">
    <property type="entry name" value="CheR_C"/>
</dbReference>
<sequence>MTKRANPTMTPPPATATAAAPPAAARELPALLAAAVPGTMAPPRAMPAAVPVVGIGASAGGLEAIIELLASVPADSGLAFVVVQHLDPTQKGMLPELLQRVTAMPVRVVVEPVRVAANHVYVIAPNKDLSFVDGALTALAPRELRGHRRPIDFFFQALAEELRTLAAGVILSGMGCDGTVGLAAIKQNGGLTLAQTPASARFDPMPQSAIAAGVVDVVAAPGEMMARLLGWWGHHSGGPLPDPQSAAGRRASLQQLFQLLLRQTGANFSDYKMNTLLRRIERRMKLCQIDAFDAYVAFLGDNPAELDLLFKELLIGVTSFFRDPKIWDYLRTTALPQLLADTPEGAVLKAWVPACSTGEEAYSLAIVFHEVLEALKPGGRYALQIFATDLDPDAIDRARQGVFASTIEADVGPERLRRYFLPVDGGGYRIRKDLRNAIIFAPQNIISDPPFTKLDILCCRNLLIYFNVKLQDQLIPLFHYALKPGGLLVFGSADTPGRFTELFAALPGAGRIYQRLDASRLRIAHHFPTRAASAPAPLLNESRTPPMNGNIQSHVEQQLLKSHTPAAALVNAQGDILYIHGRTGAFLEPAAGKANWNIHAMARAGLRYELADLLKRAADSEEMVCVHGLILKEGDGPGLALDLCAQTLADGEPLAGMTLLTFASAPLPPQRRSRASNPRLQELEQQLAQARLEVQAVRAEMQASREELKSANEELQSTNEELQSTNEELTTSKEEMQSLNEELHTVNVELQSKVDDLSLVNGDMKNLLNSTDIATIFLDNSLHIRRFTNPATRIYKLIPGDLNRPLGDIANDLVYPELQADAERVLRTLVFCERQIPTHSGRWYTVRIMPYRTVDNVIDGVVVTFINITESKHLEAQLRAIQEASDKP</sequence>
<dbReference type="GO" id="GO:0008984">
    <property type="term" value="F:protein-glutamate methylesterase activity"/>
    <property type="evidence" value="ECO:0007669"/>
    <property type="project" value="InterPro"/>
</dbReference>
<feature type="region of interest" description="Disordered" evidence="7">
    <location>
        <begin position="703"/>
        <end position="727"/>
    </location>
</feature>
<dbReference type="GO" id="GO:0006935">
    <property type="term" value="P:chemotaxis"/>
    <property type="evidence" value="ECO:0007669"/>
    <property type="project" value="UniProtKB-UniRule"/>
</dbReference>
<dbReference type="AlphaFoldDB" id="A0A1I4TLJ1"/>
<dbReference type="PANTHER" id="PTHR24422:SF27">
    <property type="entry name" value="PROTEIN-GLUTAMATE O-METHYLTRANSFERASE"/>
    <property type="match status" value="1"/>
</dbReference>
<protein>
    <recommendedName>
        <fullName evidence="2">protein-glutamate O-methyltransferase</fullName>
        <ecNumber evidence="2">2.1.1.80</ecNumber>
    </recommendedName>
</protein>
<dbReference type="SUPFAM" id="SSF55785">
    <property type="entry name" value="PYP-like sensor domain (PAS domain)"/>
    <property type="match status" value="1"/>
</dbReference>
<dbReference type="Pfam" id="PF01339">
    <property type="entry name" value="CheB_methylest"/>
    <property type="match status" value="1"/>
</dbReference>
<evidence type="ECO:0000259" key="8">
    <source>
        <dbReference type="PROSITE" id="PS50122"/>
    </source>
</evidence>
<dbReference type="PRINTS" id="PR00996">
    <property type="entry name" value="CHERMTFRASE"/>
</dbReference>
<comment type="catalytic activity">
    <reaction evidence="1">
        <text>L-glutamyl-[protein] + S-adenosyl-L-methionine = [protein]-L-glutamate 5-O-methyl ester + S-adenosyl-L-homocysteine</text>
        <dbReference type="Rhea" id="RHEA:24452"/>
        <dbReference type="Rhea" id="RHEA-COMP:10208"/>
        <dbReference type="Rhea" id="RHEA-COMP:10311"/>
        <dbReference type="ChEBI" id="CHEBI:29973"/>
        <dbReference type="ChEBI" id="CHEBI:57856"/>
        <dbReference type="ChEBI" id="CHEBI:59789"/>
        <dbReference type="ChEBI" id="CHEBI:82795"/>
        <dbReference type="EC" id="2.1.1.80"/>
    </reaction>
</comment>
<dbReference type="Gene3D" id="3.30.450.20">
    <property type="entry name" value="PAS domain"/>
    <property type="match status" value="1"/>
</dbReference>
<accession>A0A1I4TLJ1</accession>
<dbReference type="InterPro" id="IPR000780">
    <property type="entry name" value="CheR_MeTrfase"/>
</dbReference>
<dbReference type="InterPro" id="IPR050903">
    <property type="entry name" value="Bact_Chemotaxis_MeTrfase"/>
</dbReference>
<dbReference type="SUPFAM" id="SSF52738">
    <property type="entry name" value="Methylesterase CheB, C-terminal domain"/>
    <property type="match status" value="1"/>
</dbReference>
<dbReference type="InterPro" id="IPR036804">
    <property type="entry name" value="CheR_N_sf"/>
</dbReference>
<dbReference type="InterPro" id="IPR029063">
    <property type="entry name" value="SAM-dependent_MTases_sf"/>
</dbReference>
<evidence type="ECO:0000313" key="10">
    <source>
        <dbReference type="EMBL" id="SFM77612.1"/>
    </source>
</evidence>
<dbReference type="EMBL" id="FOTW01000032">
    <property type="protein sequence ID" value="SFM77612.1"/>
    <property type="molecule type" value="Genomic_DNA"/>
</dbReference>
<keyword evidence="5" id="KW-0949">S-adenosyl-L-methionine</keyword>
<feature type="region of interest" description="Disordered" evidence="7">
    <location>
        <begin position="1"/>
        <end position="21"/>
    </location>
</feature>
<dbReference type="InterPro" id="IPR035965">
    <property type="entry name" value="PAS-like_dom_sf"/>
</dbReference>
<dbReference type="SMART" id="SM00138">
    <property type="entry name" value="MeTrc"/>
    <property type="match status" value="1"/>
</dbReference>
<dbReference type="GO" id="GO:0008983">
    <property type="term" value="F:protein-glutamate O-methyltransferase activity"/>
    <property type="evidence" value="ECO:0007669"/>
    <property type="project" value="UniProtKB-EC"/>
</dbReference>
<dbReference type="InterPro" id="IPR022641">
    <property type="entry name" value="CheR_N"/>
</dbReference>
<proteinExistence type="predicted"/>
<dbReference type="Pfam" id="PF03705">
    <property type="entry name" value="CheR_N"/>
    <property type="match status" value="1"/>
</dbReference>
<dbReference type="InterPro" id="IPR000673">
    <property type="entry name" value="Sig_transdc_resp-reg_Me-estase"/>
</dbReference>
<dbReference type="Pfam" id="PF01739">
    <property type="entry name" value="CheR"/>
    <property type="match status" value="1"/>
</dbReference>
<evidence type="ECO:0000256" key="4">
    <source>
        <dbReference type="ARBA" id="ARBA00022679"/>
    </source>
</evidence>
<organism evidence="10 11">
    <name type="scientific">Rugamonas rubra</name>
    <dbReference type="NCBI Taxonomy" id="758825"/>
    <lineage>
        <taxon>Bacteria</taxon>
        <taxon>Pseudomonadati</taxon>
        <taxon>Pseudomonadota</taxon>
        <taxon>Betaproteobacteria</taxon>
        <taxon>Burkholderiales</taxon>
        <taxon>Oxalobacteraceae</taxon>
        <taxon>Telluria group</taxon>
        <taxon>Rugamonas</taxon>
    </lineage>
</organism>
<feature type="domain" description="CheR-type methyltransferase" evidence="9">
    <location>
        <begin position="251"/>
        <end position="495"/>
    </location>
</feature>
<evidence type="ECO:0000256" key="2">
    <source>
        <dbReference type="ARBA" id="ARBA00012534"/>
    </source>
</evidence>
<dbReference type="GO" id="GO:0005737">
    <property type="term" value="C:cytoplasm"/>
    <property type="evidence" value="ECO:0007669"/>
    <property type="project" value="InterPro"/>
</dbReference>
<evidence type="ECO:0000256" key="7">
    <source>
        <dbReference type="SAM" id="MobiDB-lite"/>
    </source>
</evidence>
<name>A0A1I4TLJ1_9BURK</name>
<dbReference type="EC" id="2.1.1.80" evidence="2"/>